<evidence type="ECO:0000259" key="1">
    <source>
        <dbReference type="Pfam" id="PF01979"/>
    </source>
</evidence>
<dbReference type="Gene3D" id="3.20.20.140">
    <property type="entry name" value="Metal-dependent hydrolases"/>
    <property type="match status" value="1"/>
</dbReference>
<gene>
    <name evidence="2" type="ORF">BJ991_001429</name>
</gene>
<dbReference type="SUPFAM" id="SSF51338">
    <property type="entry name" value="Composite domain of metallo-dependent hydrolases"/>
    <property type="match status" value="1"/>
</dbReference>
<dbReference type="RefSeq" id="WP_179488722.1">
    <property type="nucleotide sequence ID" value="NZ_JACCBV010000001.1"/>
</dbReference>
<comment type="caution">
    <text evidence="2">The sequence shown here is derived from an EMBL/GenBank/DDBJ whole genome shotgun (WGS) entry which is preliminary data.</text>
</comment>
<dbReference type="PANTHER" id="PTHR43135:SF3">
    <property type="entry name" value="ALPHA-D-RIBOSE 1-METHYLPHOSPHONATE 5-TRIPHOSPHATE DIPHOSPHATASE"/>
    <property type="match status" value="1"/>
</dbReference>
<dbReference type="AlphaFoldDB" id="A0A7Y9KJ89"/>
<dbReference type="InterPro" id="IPR051781">
    <property type="entry name" value="Metallo-dep_Hydrolase"/>
</dbReference>
<dbReference type="InterPro" id="IPR032466">
    <property type="entry name" value="Metal_Hydrolase"/>
</dbReference>
<keyword evidence="2" id="KW-0378">Hydrolase</keyword>
<dbReference type="InterPro" id="IPR006680">
    <property type="entry name" value="Amidohydro-rel"/>
</dbReference>
<protein>
    <submittedName>
        <fullName evidence="2">Imidazolonepropionase-like amidohydrolase</fullName>
    </submittedName>
</protein>
<accession>A0A7Y9KJ89</accession>
<dbReference type="InterPro" id="IPR057744">
    <property type="entry name" value="OTAase-like"/>
</dbReference>
<name>A0A7Y9KJ89_9MICO</name>
<dbReference type="EMBL" id="JACCBV010000001">
    <property type="protein sequence ID" value="NYE19401.1"/>
    <property type="molecule type" value="Genomic_DNA"/>
</dbReference>
<dbReference type="Gene3D" id="2.30.40.10">
    <property type="entry name" value="Urease, subunit C, domain 1"/>
    <property type="match status" value="1"/>
</dbReference>
<proteinExistence type="predicted"/>
<dbReference type="CDD" id="cd01299">
    <property type="entry name" value="Met_dep_hydrolase_A"/>
    <property type="match status" value="1"/>
</dbReference>
<feature type="domain" description="Amidohydrolase-related" evidence="1">
    <location>
        <begin position="49"/>
        <end position="397"/>
    </location>
</feature>
<organism evidence="2 3">
    <name type="scientific">Microbacterium immunditiarum</name>
    <dbReference type="NCBI Taxonomy" id="337480"/>
    <lineage>
        <taxon>Bacteria</taxon>
        <taxon>Bacillati</taxon>
        <taxon>Actinomycetota</taxon>
        <taxon>Actinomycetes</taxon>
        <taxon>Micrococcales</taxon>
        <taxon>Microbacteriaceae</taxon>
        <taxon>Microbacterium</taxon>
    </lineage>
</organism>
<dbReference type="InterPro" id="IPR011059">
    <property type="entry name" value="Metal-dep_hydrolase_composite"/>
</dbReference>
<evidence type="ECO:0000313" key="3">
    <source>
        <dbReference type="Proteomes" id="UP000576969"/>
    </source>
</evidence>
<keyword evidence="3" id="KW-1185">Reference proteome</keyword>
<dbReference type="Pfam" id="PF01979">
    <property type="entry name" value="Amidohydro_1"/>
    <property type="match status" value="1"/>
</dbReference>
<dbReference type="SUPFAM" id="SSF51556">
    <property type="entry name" value="Metallo-dependent hydrolases"/>
    <property type="match status" value="1"/>
</dbReference>
<dbReference type="Proteomes" id="UP000576969">
    <property type="component" value="Unassembled WGS sequence"/>
</dbReference>
<evidence type="ECO:0000313" key="2">
    <source>
        <dbReference type="EMBL" id="NYE19401.1"/>
    </source>
</evidence>
<sequence>MREVLRGARVLDGLGGDAEAGDILLEDGLIVDLGSGFDADVETDVSGRWIMPGAIDCHVHAMVESFDLDTVLATPFSLAFYVAARNLALTLQAGVTFVRDAGGADLGVKRAQELGYLAGPAMQISVNLLSITGGHADHWSPCGYALPDLLAHPGRPDGVCDGPAEVVRRTREMIRAGADFVKLCATGGVLSPRDHPSESQFLPEELRLIVETAAAAHRPVAAHAQGAEGVKNAVRAGVRSIEHGTMIDDEAIDEMLARGTFLVPTLAALRWVTESPEGRRPSEVEQAREILDVQRESVTRTIEAGVRIAVGSDAGVVPHGTNLRELELLVEFGMSPRDAIRAATSEGADLLGIGDRVGRIAPGYRADLLVLDSDPLESMAGLASGSSIVDVRQAGKSVRAGV</sequence>
<reference evidence="2 3" key="1">
    <citation type="submission" date="2020-07" db="EMBL/GenBank/DDBJ databases">
        <title>Sequencing the genomes of 1000 actinobacteria strains.</title>
        <authorList>
            <person name="Klenk H.-P."/>
        </authorList>
    </citation>
    <scope>NUCLEOTIDE SEQUENCE [LARGE SCALE GENOMIC DNA]</scope>
    <source>
        <strain evidence="2 3">DSM 24662</strain>
    </source>
</reference>
<dbReference type="GO" id="GO:0016810">
    <property type="term" value="F:hydrolase activity, acting on carbon-nitrogen (but not peptide) bonds"/>
    <property type="evidence" value="ECO:0007669"/>
    <property type="project" value="InterPro"/>
</dbReference>
<dbReference type="PANTHER" id="PTHR43135">
    <property type="entry name" value="ALPHA-D-RIBOSE 1-METHYLPHOSPHONATE 5-TRIPHOSPHATE DIPHOSPHATASE"/>
    <property type="match status" value="1"/>
</dbReference>